<dbReference type="RefSeq" id="WP_253524334.1">
    <property type="nucleotide sequence ID" value="NZ_JAMZEL010000001.1"/>
</dbReference>
<evidence type="ECO:0000256" key="2">
    <source>
        <dbReference type="ARBA" id="ARBA00008598"/>
    </source>
</evidence>
<dbReference type="InterPro" id="IPR014001">
    <property type="entry name" value="Helicase_ATP-bd"/>
</dbReference>
<dbReference type="NCBIfam" id="TIGR00348">
    <property type="entry name" value="hsdR"/>
    <property type="match status" value="1"/>
</dbReference>
<evidence type="ECO:0000313" key="12">
    <source>
        <dbReference type="EMBL" id="MCP1381116.1"/>
    </source>
</evidence>
<comment type="similarity">
    <text evidence="2 10">Belongs to the HsdR family.</text>
</comment>
<dbReference type="InterPro" id="IPR007409">
    <property type="entry name" value="Restrct_endonuc_type1_HsdR_N"/>
</dbReference>
<keyword evidence="3" id="KW-0540">Nuclease</keyword>
<sequence>MDARLNENEIELATLEDLKLLGYEYIRGGSIAPDSPAAERQSFSDIILEGRLIQAIQRLNPDVPVQAQQQALREVLRIKSPDLIADNEAFHKLLIEGVPVQYVKKGVEKSDLVWLMDFEDWTNNRFLAVNQFDITETNGRTHSKRPDILLFVNGIPMVDIELKNAVNETTTIQKAFNQIQTYKATIPSLFTYNAFCVITDGFECKAGTISANESRFLPWKTADGKTEASRFRPEIDTLVKGMLNPATLIDLVRNFIVFEKSKKEDIETGIIQVETIKKVAAYHQYYAVNKAVESTKQASNIGGDRKGGVVWHTQGSGKSLSMVFFTGKLVLSLNNPTVVVITDRNDLDDQLFDTFANCKQLLRQTPIQAKDRGHLKELLKVASGGIIFTTIQKFVPEAGSAEYEQLSNRRNIVVIADEAHRTQYGFEAKFVDVKDRETKEVVGKRIAYGFAKYMRDALPTATYIGFTGTPIENTDVNTPAVFGSYIDIYDIGQAVADGATVRIYYESRLAKVSLDEEGKRLIEEFDKELEQDELSEQQKTKAKWARLEAIVGNKNRLQILAKDMVYHFEQRQAVFEGKGMIVAMSRRIAVALYEEIIKIRPEWHNDSLSKGVIKVIMTAASDDGKEMALHHTTKSERKALADRLRDETDPLKLVIVRDMWLTGFDAPCLHTLYVDKPMRGHSLMQAIARVNRVFKDKPGGLVVDYLGIATDLKKALSFYSDAGGKGNPTETQGKAVEILLEKVEVVNQLFGEKSKSHHAIIAEEPVAYYENSTNFNYKRFFNVGPKEKLSIILQAEEHILGLEDGKKRFINQVTLLSQAFALAVPHEAALAVKDEVALYQAIKARLVKFEGGTNGQSNAQLDTAIKQIVDEALSSDQVIDIFGAAGIQKPEISILSEEFLLEVKGMKHQNLSLELLKKILNDEIKTIAKTNVVRSTALLEMLEGAIKRYQNNLLTTSEIIQFLVDEVAKRTREESYRAERLGFTKDELAFYDALAENDSASDVLGDPQLRIIAREVAEKVKANATIDWTIRESARAKLMVIVRRTLNKYGYPPDKQPKAIETVLKQAERLADFWTLSL</sequence>
<dbReference type="InterPro" id="IPR021810">
    <property type="entry name" value="T1RH-like_C"/>
</dbReference>
<dbReference type="EMBL" id="JAMZEL010000001">
    <property type="protein sequence ID" value="MCP1381116.1"/>
    <property type="molecule type" value="Genomic_DNA"/>
</dbReference>
<dbReference type="PANTHER" id="PTHR30195:SF15">
    <property type="entry name" value="TYPE I RESTRICTION ENZYME HINDI ENDONUCLEASE SUBUNIT"/>
    <property type="match status" value="1"/>
</dbReference>
<evidence type="ECO:0000256" key="1">
    <source>
        <dbReference type="ARBA" id="ARBA00000851"/>
    </source>
</evidence>
<dbReference type="GO" id="GO:0004519">
    <property type="term" value="F:endonuclease activity"/>
    <property type="evidence" value="ECO:0007669"/>
    <property type="project" value="UniProtKB-KW"/>
</dbReference>
<dbReference type="PANTHER" id="PTHR30195">
    <property type="entry name" value="TYPE I SITE-SPECIFIC DEOXYRIBONUCLEASE PROTEIN SUBUNIT M AND R"/>
    <property type="match status" value="1"/>
</dbReference>
<keyword evidence="8 10" id="KW-0067">ATP-binding</keyword>
<evidence type="ECO:0000313" key="13">
    <source>
        <dbReference type="Proteomes" id="UP001204772"/>
    </source>
</evidence>
<dbReference type="EC" id="3.1.21.3" evidence="10"/>
<dbReference type="SMART" id="SM00487">
    <property type="entry name" value="DEXDc"/>
    <property type="match status" value="1"/>
</dbReference>
<name>A0ABT1FHA6_9BACT</name>
<dbReference type="Pfam" id="PF04313">
    <property type="entry name" value="HSDR_N"/>
    <property type="match status" value="1"/>
</dbReference>
<gene>
    <name evidence="12" type="ORF">NCI00_01710</name>
</gene>
<dbReference type="InterPro" id="IPR027417">
    <property type="entry name" value="P-loop_NTPase"/>
</dbReference>
<comment type="caution">
    <text evidence="12">The sequence shown here is derived from an EMBL/GenBank/DDBJ whole genome shotgun (WGS) entry which is preliminary data.</text>
</comment>
<keyword evidence="7 10" id="KW-0378">Hydrolase</keyword>
<dbReference type="CDD" id="cd18800">
    <property type="entry name" value="SF2_C_EcoR124I-like"/>
    <property type="match status" value="1"/>
</dbReference>
<dbReference type="Proteomes" id="UP001204772">
    <property type="component" value="Unassembled WGS sequence"/>
</dbReference>
<dbReference type="Gene3D" id="3.40.50.300">
    <property type="entry name" value="P-loop containing nucleotide triphosphate hydrolases"/>
    <property type="match status" value="2"/>
</dbReference>
<accession>A0ABT1FHA6</accession>
<keyword evidence="4 10" id="KW-0547">Nucleotide-binding</keyword>
<proteinExistence type="inferred from homology"/>
<dbReference type="InterPro" id="IPR040980">
    <property type="entry name" value="SWI2_SNF2"/>
</dbReference>
<dbReference type="Gene3D" id="3.90.1570.50">
    <property type="match status" value="1"/>
</dbReference>
<dbReference type="SUPFAM" id="SSF52540">
    <property type="entry name" value="P-loop containing nucleoside triphosphate hydrolases"/>
    <property type="match status" value="2"/>
</dbReference>
<dbReference type="InterPro" id="IPR055180">
    <property type="entry name" value="HsdR_RecA-like_helicase_dom_2"/>
</dbReference>
<evidence type="ECO:0000256" key="10">
    <source>
        <dbReference type="RuleBase" id="RU364115"/>
    </source>
</evidence>
<evidence type="ECO:0000259" key="11">
    <source>
        <dbReference type="PROSITE" id="PS51192"/>
    </source>
</evidence>
<keyword evidence="9 10" id="KW-0238">DNA-binding</keyword>
<evidence type="ECO:0000256" key="4">
    <source>
        <dbReference type="ARBA" id="ARBA00022741"/>
    </source>
</evidence>
<keyword evidence="6 12" id="KW-0255">Endonuclease</keyword>
<dbReference type="Pfam" id="PF11867">
    <property type="entry name" value="T1RH-like_C"/>
    <property type="match status" value="1"/>
</dbReference>
<comment type="catalytic activity">
    <reaction evidence="1 10">
        <text>Endonucleolytic cleavage of DNA to give random double-stranded fragments with terminal 5'-phosphates, ATP is simultaneously hydrolyzed.</text>
        <dbReference type="EC" id="3.1.21.3"/>
    </reaction>
</comment>
<evidence type="ECO:0000256" key="6">
    <source>
        <dbReference type="ARBA" id="ARBA00022759"/>
    </source>
</evidence>
<dbReference type="InterPro" id="IPR004473">
    <property type="entry name" value="Restrct_endonuc_typeI_HsdR"/>
</dbReference>
<reference evidence="12 13" key="1">
    <citation type="submission" date="2022-06" db="EMBL/GenBank/DDBJ databases">
        <title>Runella sp. S5 genome sequencing.</title>
        <authorList>
            <person name="Park S."/>
        </authorList>
    </citation>
    <scope>NUCLEOTIDE SEQUENCE [LARGE SCALE GENOMIC DNA]</scope>
    <source>
        <strain evidence="12 13">S5</strain>
    </source>
</reference>
<dbReference type="PROSITE" id="PS51192">
    <property type="entry name" value="HELICASE_ATP_BIND_1"/>
    <property type="match status" value="1"/>
</dbReference>
<comment type="subunit">
    <text evidence="10">The type I restriction/modification system is composed of three polypeptides R, M and S.</text>
</comment>
<evidence type="ECO:0000256" key="9">
    <source>
        <dbReference type="ARBA" id="ARBA00023125"/>
    </source>
</evidence>
<dbReference type="CDD" id="cd18030">
    <property type="entry name" value="DEXHc_RE_I_HsdR"/>
    <property type="match status" value="1"/>
</dbReference>
<keyword evidence="5 10" id="KW-0680">Restriction system</keyword>
<organism evidence="12 13">
    <name type="scientific">Runella salmonicolor</name>
    <dbReference type="NCBI Taxonomy" id="2950278"/>
    <lineage>
        <taxon>Bacteria</taxon>
        <taxon>Pseudomonadati</taxon>
        <taxon>Bacteroidota</taxon>
        <taxon>Cytophagia</taxon>
        <taxon>Cytophagales</taxon>
        <taxon>Spirosomataceae</taxon>
        <taxon>Runella</taxon>
    </lineage>
</organism>
<feature type="domain" description="Helicase ATP-binding" evidence="11">
    <location>
        <begin position="299"/>
        <end position="488"/>
    </location>
</feature>
<evidence type="ECO:0000256" key="5">
    <source>
        <dbReference type="ARBA" id="ARBA00022747"/>
    </source>
</evidence>
<dbReference type="InterPro" id="IPR051268">
    <property type="entry name" value="Type-I_R_enzyme_R_subunit"/>
</dbReference>
<evidence type="ECO:0000256" key="7">
    <source>
        <dbReference type="ARBA" id="ARBA00022801"/>
    </source>
</evidence>
<dbReference type="Pfam" id="PF22679">
    <property type="entry name" value="T1R_D3-like"/>
    <property type="match status" value="1"/>
</dbReference>
<comment type="function">
    <text evidence="10">Subunit R is required for both nuclease and ATPase activities, but not for modification.</text>
</comment>
<keyword evidence="13" id="KW-1185">Reference proteome</keyword>
<protein>
    <recommendedName>
        <fullName evidence="10">Type I restriction enzyme endonuclease subunit</fullName>
        <shortName evidence="10">R protein</shortName>
        <ecNumber evidence="10">3.1.21.3</ecNumber>
    </recommendedName>
</protein>
<dbReference type="Pfam" id="PF18766">
    <property type="entry name" value="SWI2_SNF2"/>
    <property type="match status" value="1"/>
</dbReference>
<dbReference type="CDD" id="cd22332">
    <property type="entry name" value="HsdR_N"/>
    <property type="match status" value="1"/>
</dbReference>
<evidence type="ECO:0000256" key="3">
    <source>
        <dbReference type="ARBA" id="ARBA00022722"/>
    </source>
</evidence>
<evidence type="ECO:0000256" key="8">
    <source>
        <dbReference type="ARBA" id="ARBA00022840"/>
    </source>
</evidence>